<evidence type="ECO:0000256" key="1">
    <source>
        <dbReference type="ARBA" id="ARBA00004651"/>
    </source>
</evidence>
<proteinExistence type="predicted"/>
<feature type="transmembrane region" description="Helical" evidence="6">
    <location>
        <begin position="117"/>
        <end position="135"/>
    </location>
</feature>
<protein>
    <submittedName>
        <fullName evidence="7">Unannotated protein</fullName>
    </submittedName>
</protein>
<evidence type="ECO:0000256" key="5">
    <source>
        <dbReference type="ARBA" id="ARBA00023136"/>
    </source>
</evidence>
<evidence type="ECO:0000256" key="6">
    <source>
        <dbReference type="SAM" id="Phobius"/>
    </source>
</evidence>
<keyword evidence="5 6" id="KW-0472">Membrane</keyword>
<dbReference type="GO" id="GO:0005886">
    <property type="term" value="C:plasma membrane"/>
    <property type="evidence" value="ECO:0007669"/>
    <property type="project" value="UniProtKB-SubCell"/>
</dbReference>
<sequence>MNALVSRVRRRPEARILLIALVVMVVLNLLLPDATVSIQQVLVRASTAGLIAMGLTVVIIQGQFDLSVGTTYALGAIFTIFAGTSNPGLALLAAAAIGLVLGVINGFVVGVMGINSLIATIATGSIGLGLAYLITDEAPVQGNNVAGAIAFLKPVWWVITPPVIIFLIALIVLQLFMLRTRTGRDFYALGGNQDAARAAGIPVRWRVFQGFIISGLCAAIGGWLTAIKLDAANPNQSIGVALLAVAAVVIGGTALTGGTGSPLGTAMAALLLAWIGSTFDAEGMSAMVRDITYGSILLLVVAADQLADVVRAIRRQVGRRIRLMSSRRGAATG</sequence>
<accession>A0A6J6ZDQ9</accession>
<keyword evidence="3 6" id="KW-0812">Transmembrane</keyword>
<feature type="transmembrane region" description="Helical" evidence="6">
    <location>
        <begin position="66"/>
        <end position="83"/>
    </location>
</feature>
<keyword evidence="4 6" id="KW-1133">Transmembrane helix</keyword>
<dbReference type="GO" id="GO:0022857">
    <property type="term" value="F:transmembrane transporter activity"/>
    <property type="evidence" value="ECO:0007669"/>
    <property type="project" value="InterPro"/>
</dbReference>
<feature type="transmembrane region" description="Helical" evidence="6">
    <location>
        <begin position="263"/>
        <end position="279"/>
    </location>
</feature>
<dbReference type="Pfam" id="PF02653">
    <property type="entry name" value="BPD_transp_2"/>
    <property type="match status" value="1"/>
</dbReference>
<feature type="transmembrane region" description="Helical" evidence="6">
    <location>
        <begin position="89"/>
        <end position="110"/>
    </location>
</feature>
<feature type="transmembrane region" description="Helical" evidence="6">
    <location>
        <begin position="37"/>
        <end position="59"/>
    </location>
</feature>
<evidence type="ECO:0000313" key="7">
    <source>
        <dbReference type="EMBL" id="CAB4819752.1"/>
    </source>
</evidence>
<feature type="transmembrane region" description="Helical" evidence="6">
    <location>
        <begin position="291"/>
        <end position="313"/>
    </location>
</feature>
<dbReference type="PANTHER" id="PTHR32196:SF72">
    <property type="entry name" value="RIBOSE IMPORT PERMEASE PROTEIN RBSC"/>
    <property type="match status" value="1"/>
</dbReference>
<name>A0A6J6ZDQ9_9ZZZZ</name>
<reference evidence="7" key="1">
    <citation type="submission" date="2020-05" db="EMBL/GenBank/DDBJ databases">
        <authorList>
            <person name="Chiriac C."/>
            <person name="Salcher M."/>
            <person name="Ghai R."/>
            <person name="Kavagutti S V."/>
        </authorList>
    </citation>
    <scope>NUCLEOTIDE SEQUENCE</scope>
</reference>
<evidence type="ECO:0000256" key="3">
    <source>
        <dbReference type="ARBA" id="ARBA00022692"/>
    </source>
</evidence>
<dbReference type="AlphaFoldDB" id="A0A6J6ZDQ9"/>
<keyword evidence="2" id="KW-1003">Cell membrane</keyword>
<organism evidence="7">
    <name type="scientific">freshwater metagenome</name>
    <dbReference type="NCBI Taxonomy" id="449393"/>
    <lineage>
        <taxon>unclassified sequences</taxon>
        <taxon>metagenomes</taxon>
        <taxon>ecological metagenomes</taxon>
    </lineage>
</organism>
<feature type="transmembrane region" description="Helical" evidence="6">
    <location>
        <begin position="238"/>
        <end position="256"/>
    </location>
</feature>
<dbReference type="InterPro" id="IPR001851">
    <property type="entry name" value="ABC_transp_permease"/>
</dbReference>
<feature type="transmembrane region" description="Helical" evidence="6">
    <location>
        <begin position="207"/>
        <end position="226"/>
    </location>
</feature>
<gene>
    <name evidence="7" type="ORF">UFOPK3204_00076</name>
</gene>
<evidence type="ECO:0000256" key="4">
    <source>
        <dbReference type="ARBA" id="ARBA00022989"/>
    </source>
</evidence>
<evidence type="ECO:0000256" key="2">
    <source>
        <dbReference type="ARBA" id="ARBA00022475"/>
    </source>
</evidence>
<dbReference type="EMBL" id="CAFABK010000002">
    <property type="protein sequence ID" value="CAB4819752.1"/>
    <property type="molecule type" value="Genomic_DNA"/>
</dbReference>
<dbReference type="CDD" id="cd06579">
    <property type="entry name" value="TM_PBP1_transp_AraH_like"/>
    <property type="match status" value="1"/>
</dbReference>
<feature type="transmembrane region" description="Helical" evidence="6">
    <location>
        <begin position="12"/>
        <end position="31"/>
    </location>
</feature>
<comment type="subcellular location">
    <subcellularLocation>
        <location evidence="1">Cell membrane</location>
        <topology evidence="1">Multi-pass membrane protein</topology>
    </subcellularLocation>
</comment>
<feature type="transmembrane region" description="Helical" evidence="6">
    <location>
        <begin position="155"/>
        <end position="178"/>
    </location>
</feature>
<dbReference type="PANTHER" id="PTHR32196">
    <property type="entry name" value="ABC TRANSPORTER PERMEASE PROTEIN YPHD-RELATED-RELATED"/>
    <property type="match status" value="1"/>
</dbReference>